<keyword evidence="2 3" id="KW-0040">ANK repeat</keyword>
<dbReference type="Gene3D" id="3.40.50.300">
    <property type="entry name" value="P-loop containing nucleotide triphosphate hydrolases"/>
    <property type="match status" value="1"/>
</dbReference>
<organism evidence="5 6">
    <name type="scientific">Staphylotrichum longicolle</name>
    <dbReference type="NCBI Taxonomy" id="669026"/>
    <lineage>
        <taxon>Eukaryota</taxon>
        <taxon>Fungi</taxon>
        <taxon>Dikarya</taxon>
        <taxon>Ascomycota</taxon>
        <taxon>Pezizomycotina</taxon>
        <taxon>Sordariomycetes</taxon>
        <taxon>Sordariomycetidae</taxon>
        <taxon>Sordariales</taxon>
        <taxon>Chaetomiaceae</taxon>
        <taxon>Staphylotrichum</taxon>
    </lineage>
</organism>
<dbReference type="InterPro" id="IPR036770">
    <property type="entry name" value="Ankyrin_rpt-contain_sf"/>
</dbReference>
<evidence type="ECO:0000256" key="3">
    <source>
        <dbReference type="PROSITE-ProRule" id="PRU00023"/>
    </source>
</evidence>
<evidence type="ECO:0000259" key="4">
    <source>
        <dbReference type="Pfam" id="PF24883"/>
    </source>
</evidence>
<feature type="repeat" description="ANK" evidence="3">
    <location>
        <begin position="906"/>
        <end position="943"/>
    </location>
</feature>
<dbReference type="PROSITE" id="PS50088">
    <property type="entry name" value="ANK_REPEAT"/>
    <property type="match status" value="10"/>
</dbReference>
<evidence type="ECO:0000313" key="6">
    <source>
        <dbReference type="Proteomes" id="UP001197093"/>
    </source>
</evidence>
<feature type="repeat" description="ANK" evidence="3">
    <location>
        <begin position="1206"/>
        <end position="1238"/>
    </location>
</feature>
<dbReference type="PANTHER" id="PTHR24123:SF134">
    <property type="entry name" value="PFS DOMAIN-CONTAINING PROTEIN"/>
    <property type="match status" value="1"/>
</dbReference>
<proteinExistence type="predicted"/>
<dbReference type="InterPro" id="IPR051165">
    <property type="entry name" value="Multifunctional_ANK_Repeat"/>
</dbReference>
<dbReference type="Pfam" id="PF24883">
    <property type="entry name" value="NPHP3_N"/>
    <property type="match status" value="1"/>
</dbReference>
<comment type="caution">
    <text evidence="5">The sequence shown here is derived from an EMBL/GenBank/DDBJ whole genome shotgun (WGS) entry which is preliminary data.</text>
</comment>
<feature type="repeat" description="ANK" evidence="3">
    <location>
        <begin position="572"/>
        <end position="604"/>
    </location>
</feature>
<keyword evidence="6" id="KW-1185">Reference proteome</keyword>
<feature type="repeat" description="ANK" evidence="3">
    <location>
        <begin position="1891"/>
        <end position="1932"/>
    </location>
</feature>
<dbReference type="SUPFAM" id="SSF48403">
    <property type="entry name" value="Ankyrin repeat"/>
    <property type="match status" value="5"/>
</dbReference>
<feature type="repeat" description="ANK" evidence="3">
    <location>
        <begin position="605"/>
        <end position="637"/>
    </location>
</feature>
<gene>
    <name evidence="5" type="ORF">NEMBOFW57_007765</name>
</gene>
<dbReference type="InterPro" id="IPR056884">
    <property type="entry name" value="NPHP3-like_N"/>
</dbReference>
<feature type="repeat" description="ANK" evidence="3">
    <location>
        <begin position="1053"/>
        <end position="1093"/>
    </location>
</feature>
<dbReference type="Gene3D" id="1.25.40.20">
    <property type="entry name" value="Ankyrin repeat-containing domain"/>
    <property type="match status" value="9"/>
</dbReference>
<feature type="repeat" description="ANK" evidence="3">
    <location>
        <begin position="536"/>
        <end position="568"/>
    </location>
</feature>
<dbReference type="InterPro" id="IPR027417">
    <property type="entry name" value="P-loop_NTPase"/>
</dbReference>
<evidence type="ECO:0000313" key="5">
    <source>
        <dbReference type="EMBL" id="KAG7288235.1"/>
    </source>
</evidence>
<reference evidence="5" key="1">
    <citation type="submission" date="2023-02" db="EMBL/GenBank/DDBJ databases">
        <authorList>
            <person name="Palmer J.M."/>
        </authorList>
    </citation>
    <scope>NUCLEOTIDE SEQUENCE</scope>
    <source>
        <strain evidence="5">FW57</strain>
    </source>
</reference>
<dbReference type="SMART" id="SM00248">
    <property type="entry name" value="ANK"/>
    <property type="match status" value="26"/>
</dbReference>
<dbReference type="InterPro" id="IPR002110">
    <property type="entry name" value="Ankyrin_rpt"/>
</dbReference>
<dbReference type="EMBL" id="JAHCVI010000003">
    <property type="protein sequence ID" value="KAG7288235.1"/>
    <property type="molecule type" value="Genomic_DNA"/>
</dbReference>
<feature type="domain" description="Nephrocystin 3-like N-terminal" evidence="4">
    <location>
        <begin position="75"/>
        <end position="221"/>
    </location>
</feature>
<dbReference type="Proteomes" id="UP001197093">
    <property type="component" value="Unassembled WGS sequence"/>
</dbReference>
<dbReference type="Pfam" id="PF00023">
    <property type="entry name" value="Ank"/>
    <property type="match status" value="2"/>
</dbReference>
<evidence type="ECO:0000256" key="2">
    <source>
        <dbReference type="ARBA" id="ARBA00023043"/>
    </source>
</evidence>
<name>A0AAD4EVP7_9PEZI</name>
<dbReference type="PROSITE" id="PS50297">
    <property type="entry name" value="ANK_REP_REGION"/>
    <property type="match status" value="4"/>
</dbReference>
<keyword evidence="1" id="KW-0677">Repeat</keyword>
<dbReference type="PRINTS" id="PR01415">
    <property type="entry name" value="ANKYRIN"/>
</dbReference>
<accession>A0AAD4EVP7</accession>
<dbReference type="SUPFAM" id="SSF52540">
    <property type="entry name" value="P-loop containing nucleoside triphosphate hydrolases"/>
    <property type="match status" value="1"/>
</dbReference>
<feature type="repeat" description="ANK" evidence="3">
    <location>
        <begin position="1162"/>
        <end position="1184"/>
    </location>
</feature>
<feature type="repeat" description="ANK" evidence="3">
    <location>
        <begin position="1561"/>
        <end position="1600"/>
    </location>
</feature>
<sequence>MNSDAEAEGFVHMDISDSDEDMDVIGKDDVSNYNPGNILPESSDVISRIRKWLEPTPYLHEGGEYRRHLASHVEGTGQWLMATDNYREWHEGSDHGLLWIKGIPGSGKSVFAAMLANVLAREGHPVLFFFFRQIIDANHEPVHMLRDWLAQLLEYTPVLQGDLKVYIHEGDDNLNDKLESLNVDGLWQHLKTALAHMPRVYLVADALDEMDKGNDELKVLITSRPVNLVESPLREFPALRIRLEERIIDTDIATYVEHSLVGSEVSAEDRALIRQAVPGRANGLFLYAKLAMDAFLEPGAEVRQVLRKLPADLNALYTDLLREHARTSGVSDDIQRLLLCWATHATRLLRLIEMAEMLSVTYNASGHHQDLKSAKSLVRVACGPLLEILPDETVSVVHHSLTEFLVGSTRPATDATENASVSFPVLEPGPTHGQLALSCLRYLQLSGCLDKLSGTARTEENHIALPLAPPPKHHINVRLQFPFAEYACKNWAIHAAKSFKAGWESTALVSAMDCLLGAEHRLDAWLSIEWWPQATKGIAPSHIAARYGLNPYLQHILSRGSTLDAISSLDVKGQTRCVYAAEEGHADTVKLLVAAGGNPNPDNIAGLTPLHRAAANNHPGAVIALLAAGVDPLTEKTRENPGRRCGTGGGTTGDTPLMYACQAGHMAVVEAFLPYLKEIDTVQRALCWASKEGHASLVKRLIQHPGVDVNAEVEGATALFYACYCNAVDCIEALVLAGADASIPCQPAFGGLARMFTYDTRFPLEAFCGSPDHSDCESSMEIGKLEHGLELLLRAGADLHRPDSELRTPLHHAAKRPSLLRLLLRAGADPNAESSDGGTLLHTQLSGDDGWEVIKLLVEEGKADINKRRHSDGKTPLLCFLKSWDLDVCLRFIQEFSPDCTIADNAGSTPLHQAASQRRHSPLLEQVVDALIAAGARTNQRNQKGEMAIHVAEDMSFVEFLVRRGADLEAQDYAGATPLMSSLAGIRRYNRRRIMNHLLRIGARLDTRDFKGRTLIHKALSSLPFGGVGSRYSMGDLQYLLSLGLDLGQVDHAGNTVLHELLRRGSQGNGTALRLSIFEELLRRGADPNAVNHCGQTVLHVLGAKQYDPTLLDAAIAACNKEAIDLPDHEGRCPVHLAASVSEGTVARLVTAGADVSATTHSGLTPLHLAASAGEPNTLGLLLSTVITDPRYRDAAQNITDAADGEGRTALYYACLSGRPESVALILNAGAEVKPWTKQLLEACSQFERKDRRKAESRVVKINHQDVTEPRTYSDFAYADFPHFHTRLGEILRMLADHGLDHSGADGGAHTHLQAAIDAVADTDMDHTMRSFSKPRAEMLGVTVAGATWAPASEAFPLRWAELRREAASLAFKEVDPVSVAQGNRELQEALFLQLLGKREFDLVEATAKTAEWDLCLPSRRGWTVFHALVEFGHALLLDKIATKDDIKKIDDVEWRKDQEDTTKGAHNRAQHGSINPPVLAACKRDTPNMDVLRVLVEKLDASVNASHLEYGRVEETSSYEYKVGDSPLRRLARGRRWWHAYEALPYLLSRTPDLEARDHCGETALHKALCDKQPDAGLFQKQAAKLLVAAGADVNAVTSSGKTCLSMVGNDVEMVRLLISHGANVTAQAVFGAIDQTQVDILEVLLSASELPGNRTNTHTGPRELPLYMDQGKETKHALHRAATLIPDQSAGTERKWEFHKNCAKMVRVLLAHGADPFSKFKKAVKLAAASESNDDMTDDQGDLENKQPKSVLEECTVVHQVLLENGIIGPFLDLPSLDLEYRNINGQTILLAACSNPSTFCRAIELFGPKEEPLEAPLLVDILLRRGADTSARDNQGRNALHAAFYAAQAAPSARFVGQLHEAMDDPFEQPLRSLLATDASLVQQVDNWGKTPLHYALAALRVGFTDQDAGGRIIRLLLSAGADPASIDSSTGDGALHLLARSLNQNPACPGLFRQFLALGLDINARNKRGETPLFGLLWGLRLGEEPDVSGDKGGRSRGYWPAPEDNAWRILEDTGADFKVRDKEGRNMLHMAAKKEEWIEVFKKLVGMGLDPMELDEKQRTSLDVAVAYENEKVLSLFEREQGMERCIRTWQQEAHELQS</sequence>
<feature type="repeat" description="ANK" evidence="3">
    <location>
        <begin position="652"/>
        <end position="684"/>
    </location>
</feature>
<protein>
    <recommendedName>
        <fullName evidence="4">Nephrocystin 3-like N-terminal domain-containing protein</fullName>
    </recommendedName>
</protein>
<dbReference type="Pfam" id="PF12796">
    <property type="entry name" value="Ank_2"/>
    <property type="match status" value="3"/>
</dbReference>
<dbReference type="PANTHER" id="PTHR24123">
    <property type="entry name" value="ANKYRIN REPEAT-CONTAINING"/>
    <property type="match status" value="1"/>
</dbReference>
<evidence type="ECO:0000256" key="1">
    <source>
        <dbReference type="ARBA" id="ARBA00022737"/>
    </source>
</evidence>